<feature type="transmembrane region" description="Helical" evidence="7">
    <location>
        <begin position="135"/>
        <end position="166"/>
    </location>
</feature>
<comment type="similarity">
    <text evidence="3 7">Belongs to the PRA1 family.</text>
</comment>
<evidence type="ECO:0000256" key="6">
    <source>
        <dbReference type="ARBA" id="ARBA00023136"/>
    </source>
</evidence>
<dbReference type="Proteomes" id="UP001472677">
    <property type="component" value="Unassembled WGS sequence"/>
</dbReference>
<evidence type="ECO:0000313" key="9">
    <source>
        <dbReference type="Proteomes" id="UP001472677"/>
    </source>
</evidence>
<evidence type="ECO:0000256" key="5">
    <source>
        <dbReference type="ARBA" id="ARBA00022989"/>
    </source>
</evidence>
<evidence type="ECO:0000256" key="4">
    <source>
        <dbReference type="ARBA" id="ARBA00022692"/>
    </source>
</evidence>
<dbReference type="Pfam" id="PF03208">
    <property type="entry name" value="PRA1"/>
    <property type="match status" value="1"/>
</dbReference>
<keyword evidence="9" id="KW-1185">Reference proteome</keyword>
<comment type="subcellular location">
    <subcellularLocation>
        <location evidence="2">Endomembrane system</location>
        <topology evidence="2">Multi-pass membrane protein</topology>
    </subcellularLocation>
    <subcellularLocation>
        <location evidence="7">Membrane</location>
        <topology evidence="7">Multi-pass membrane protein</topology>
    </subcellularLocation>
</comment>
<keyword evidence="5 7" id="KW-1133">Transmembrane helix</keyword>
<dbReference type="InterPro" id="IPR004895">
    <property type="entry name" value="Prenylated_rab_accept_PRA1"/>
</dbReference>
<protein>
    <recommendedName>
        <fullName evidence="7">PRA1 family protein</fullName>
    </recommendedName>
</protein>
<comment type="caution">
    <text evidence="8">The sequence shown here is derived from an EMBL/GenBank/DDBJ whole genome shotgun (WGS) entry which is preliminary data.</text>
</comment>
<organism evidence="8 9">
    <name type="scientific">Hibiscus sabdariffa</name>
    <name type="common">roselle</name>
    <dbReference type="NCBI Taxonomy" id="183260"/>
    <lineage>
        <taxon>Eukaryota</taxon>
        <taxon>Viridiplantae</taxon>
        <taxon>Streptophyta</taxon>
        <taxon>Embryophyta</taxon>
        <taxon>Tracheophyta</taxon>
        <taxon>Spermatophyta</taxon>
        <taxon>Magnoliopsida</taxon>
        <taxon>eudicotyledons</taxon>
        <taxon>Gunneridae</taxon>
        <taxon>Pentapetalae</taxon>
        <taxon>rosids</taxon>
        <taxon>malvids</taxon>
        <taxon>Malvales</taxon>
        <taxon>Malvaceae</taxon>
        <taxon>Malvoideae</taxon>
        <taxon>Hibiscus</taxon>
    </lineage>
</organism>
<gene>
    <name evidence="8" type="ORF">V6N12_058311</name>
</gene>
<keyword evidence="4 7" id="KW-0812">Transmembrane</keyword>
<evidence type="ECO:0000256" key="3">
    <source>
        <dbReference type="ARBA" id="ARBA00006483"/>
    </source>
</evidence>
<evidence type="ECO:0000313" key="8">
    <source>
        <dbReference type="EMBL" id="KAK8564728.1"/>
    </source>
</evidence>
<feature type="transmembrane region" description="Helical" evidence="7">
    <location>
        <begin position="75"/>
        <end position="93"/>
    </location>
</feature>
<sequence>MSSSAMLPISVSTLKPNAESKVFMTAPNFLTRLSGSVRLTFSQCRPWTDLIDRTAFARPASFSDATSRLRKNFSYFRANYLIIIAAVLALSLISHPLSLVILLSLISAWLFIYAQRPSEQPLVIWGRTYTDREKLAMLVVFTVVVIFFTSVGSLLMWGILMGLAIVCAHGAFRLSEDLFLDEQEPLGWGLFSFVSGAASPAAATAAVASAAPAIVSRVSAF</sequence>
<feature type="transmembrane region" description="Helical" evidence="7">
    <location>
        <begin position="99"/>
        <end position="114"/>
    </location>
</feature>
<evidence type="ECO:0000256" key="7">
    <source>
        <dbReference type="RuleBase" id="RU363107"/>
    </source>
</evidence>
<dbReference type="PANTHER" id="PTHR19317">
    <property type="entry name" value="PRENYLATED RAB ACCEPTOR 1-RELATED"/>
    <property type="match status" value="1"/>
</dbReference>
<dbReference type="EMBL" id="JBBPBM010000010">
    <property type="protein sequence ID" value="KAK8564728.1"/>
    <property type="molecule type" value="Genomic_DNA"/>
</dbReference>
<dbReference type="PANTHER" id="PTHR19317:SF97">
    <property type="entry name" value="PRA1 FAMILY PROTEIN"/>
    <property type="match status" value="1"/>
</dbReference>
<keyword evidence="6 7" id="KW-0472">Membrane</keyword>
<proteinExistence type="inferred from homology"/>
<keyword evidence="7" id="KW-0813">Transport</keyword>
<comment type="function">
    <text evidence="1 7">May be involved in both secretory and endocytic intracellular trafficking in the endosomal/prevacuolar compartments.</text>
</comment>
<feature type="transmembrane region" description="Helical" evidence="7">
    <location>
        <begin position="186"/>
        <end position="215"/>
    </location>
</feature>
<accession>A0ABR2ERS0</accession>
<name>A0ABR2ERS0_9ROSI</name>
<evidence type="ECO:0000256" key="1">
    <source>
        <dbReference type="ARBA" id="ARBA00002501"/>
    </source>
</evidence>
<reference evidence="8 9" key="1">
    <citation type="journal article" date="2024" name="G3 (Bethesda)">
        <title>Genome assembly of Hibiscus sabdariffa L. provides insights into metabolisms of medicinal natural products.</title>
        <authorList>
            <person name="Kim T."/>
        </authorList>
    </citation>
    <scope>NUCLEOTIDE SEQUENCE [LARGE SCALE GENOMIC DNA]</scope>
    <source>
        <strain evidence="8">TK-2024</strain>
        <tissue evidence="8">Old leaves</tissue>
    </source>
</reference>
<evidence type="ECO:0000256" key="2">
    <source>
        <dbReference type="ARBA" id="ARBA00004127"/>
    </source>
</evidence>